<dbReference type="KEGG" id="spun:BFF78_11380"/>
<evidence type="ECO:0000313" key="2">
    <source>
        <dbReference type="Proteomes" id="UP000094960"/>
    </source>
</evidence>
<proteinExistence type="predicted"/>
<name>A0A1D7Y7G0_9ACTN</name>
<accession>A0A1D7Y7G0</accession>
<dbReference type="EMBL" id="CP017248">
    <property type="protein sequence ID" value="AOR31567.1"/>
    <property type="molecule type" value="Genomic_DNA"/>
</dbReference>
<dbReference type="AlphaFoldDB" id="A0A1D7Y7G0"/>
<organism evidence="1 2">
    <name type="scientific">Streptomyces fodineus</name>
    <dbReference type="NCBI Taxonomy" id="1904616"/>
    <lineage>
        <taxon>Bacteria</taxon>
        <taxon>Bacillati</taxon>
        <taxon>Actinomycetota</taxon>
        <taxon>Actinomycetes</taxon>
        <taxon>Kitasatosporales</taxon>
        <taxon>Streptomycetaceae</taxon>
        <taxon>Streptomyces</taxon>
    </lineage>
</organism>
<protein>
    <submittedName>
        <fullName evidence="1">Uncharacterized protein</fullName>
    </submittedName>
</protein>
<dbReference type="Proteomes" id="UP000094960">
    <property type="component" value="Chromosome"/>
</dbReference>
<keyword evidence="2" id="KW-1185">Reference proteome</keyword>
<evidence type="ECO:0000313" key="1">
    <source>
        <dbReference type="EMBL" id="AOR31567.1"/>
    </source>
</evidence>
<reference evidence="2" key="1">
    <citation type="submission" date="2016-09" db="EMBL/GenBank/DDBJ databases">
        <title>Streptomyces puniciscabiei strain:TW1S1 Genome sequencing and assembly.</title>
        <authorList>
            <person name="Kim M.-K."/>
            <person name="Kim S.B."/>
        </authorList>
    </citation>
    <scope>NUCLEOTIDE SEQUENCE [LARGE SCALE GENOMIC DNA]</scope>
    <source>
        <strain evidence="2">TW1S1</strain>
    </source>
</reference>
<gene>
    <name evidence="1" type="ORF">BFF78_11380</name>
</gene>
<sequence>MGRAVLARMWTPGTLARLAEAQRLLDGLGYRSRIRVPVSLEHAVHQWEHEYDRALRRALVQEALAFALRLVVARPDSGEDLCFAWRRPSGDPAARASEAEW</sequence>